<proteinExistence type="predicted"/>
<reference evidence="2 3" key="1">
    <citation type="submission" date="2018-10" db="EMBL/GenBank/DDBJ databases">
        <authorList>
            <person name="Perry B.J."/>
            <person name="Sullivan J.T."/>
            <person name="Murphy R.J.T."/>
            <person name="Ramsay J.P."/>
            <person name="Ronson C.W."/>
        </authorList>
    </citation>
    <scope>NUCLEOTIDE SEQUENCE [LARGE SCALE GENOMIC DNA]</scope>
    <source>
        <strain evidence="2 3">R88b</strain>
    </source>
</reference>
<name>A0A6M7WZ68_RHILI</name>
<keyword evidence="1" id="KW-0732">Signal</keyword>
<gene>
    <name evidence="2" type="ORF">EB235_29490</name>
</gene>
<evidence type="ECO:0000256" key="1">
    <source>
        <dbReference type="SAM" id="SignalP"/>
    </source>
</evidence>
<dbReference type="Proteomes" id="UP000503017">
    <property type="component" value="Chromosome"/>
</dbReference>
<accession>A0A6M7WZ68</accession>
<organism evidence="2 3">
    <name type="scientific">Mesorhizobium loti R88b</name>
    <dbReference type="NCBI Taxonomy" id="935548"/>
    <lineage>
        <taxon>Bacteria</taxon>
        <taxon>Pseudomonadati</taxon>
        <taxon>Pseudomonadota</taxon>
        <taxon>Alphaproteobacteria</taxon>
        <taxon>Hyphomicrobiales</taxon>
        <taxon>Phyllobacteriaceae</taxon>
        <taxon>Mesorhizobium</taxon>
    </lineage>
</organism>
<dbReference type="EMBL" id="CP033367">
    <property type="protein sequence ID" value="QKD05108.1"/>
    <property type="molecule type" value="Genomic_DNA"/>
</dbReference>
<dbReference type="AlphaFoldDB" id="A0A6M7WZ68"/>
<evidence type="ECO:0000313" key="3">
    <source>
        <dbReference type="Proteomes" id="UP000503017"/>
    </source>
</evidence>
<evidence type="ECO:0000313" key="2">
    <source>
        <dbReference type="EMBL" id="QKD05108.1"/>
    </source>
</evidence>
<feature type="signal peptide" evidence="1">
    <location>
        <begin position="1"/>
        <end position="28"/>
    </location>
</feature>
<sequence>MKRQFVFASSVVLALAAGMTSFATTADAAFVRHNSGGHAMGHFRGGQFSGRNFGGGHRYAFRRSYGHGRHWAGGGWRGGYYGGYYDDYCGPVQLALGLCAPYRSYYGPFGIL</sequence>
<dbReference type="RefSeq" id="WP_032926047.1">
    <property type="nucleotide sequence ID" value="NZ_CP033367.1"/>
</dbReference>
<feature type="chain" id="PRO_5026709943" description="Sulfur globule protein" evidence="1">
    <location>
        <begin position="29"/>
        <end position="112"/>
    </location>
</feature>
<evidence type="ECO:0008006" key="4">
    <source>
        <dbReference type="Google" id="ProtNLM"/>
    </source>
</evidence>
<protein>
    <recommendedName>
        <fullName evidence="4">Sulfur globule protein</fullName>
    </recommendedName>
</protein>